<name>A0A9P6AJW2_9AGAM</name>
<keyword evidence="2" id="KW-0812">Transmembrane</keyword>
<accession>A0A9P6AJW2</accession>
<keyword evidence="2" id="KW-0472">Membrane</keyword>
<proteinExistence type="predicted"/>
<dbReference type="Proteomes" id="UP000886523">
    <property type="component" value="Unassembled WGS sequence"/>
</dbReference>
<keyword evidence="4" id="KW-1185">Reference proteome</keyword>
<dbReference type="EMBL" id="MU129102">
    <property type="protein sequence ID" value="KAF9506714.1"/>
    <property type="molecule type" value="Genomic_DNA"/>
</dbReference>
<protein>
    <submittedName>
        <fullName evidence="3">Uncharacterized protein</fullName>
    </submittedName>
</protein>
<feature type="transmembrane region" description="Helical" evidence="2">
    <location>
        <begin position="116"/>
        <end position="140"/>
    </location>
</feature>
<feature type="region of interest" description="Disordered" evidence="1">
    <location>
        <begin position="234"/>
        <end position="263"/>
    </location>
</feature>
<comment type="caution">
    <text evidence="3">The sequence shown here is derived from an EMBL/GenBank/DDBJ whole genome shotgun (WGS) entry which is preliminary data.</text>
</comment>
<sequence>MDMPINYHYHRRSPALLRAAVERRQSSVNTYGGVETYSATSHPSTIVIDSAIPSYTGPPTTQTPSVTATPTSQTTTSSSSQLLTDSPTSSSLTSPASSVVPVQSTPSASWVSSHKLILAGAIAAFIALALAIVFVVTVGCRRVRQKRLQEEISRKSFAAGQNSVLEQPRTEKSTMLSGSKGHAWRGLGSKEDIPDFGGGDPVPIVLSEYAYPKGEKHGRRQSLAPDLPQQEHEPFHLTGAFGSSPTNDDDDGLMRPTTPPHSFATLRTLTPHKSGFSESHPRTSLQSVSSIYTDRIGPEILPPSPPLPIAETGRAAKVARTNNIKALDSLIAALDHANDGKGSATGLPEPSVWRAALGGSPTSSPRPSNRHAEHGTHPRISSSRLVR</sequence>
<evidence type="ECO:0000313" key="3">
    <source>
        <dbReference type="EMBL" id="KAF9506714.1"/>
    </source>
</evidence>
<feature type="region of interest" description="Disordered" evidence="1">
    <location>
        <begin position="341"/>
        <end position="387"/>
    </location>
</feature>
<keyword evidence="2" id="KW-1133">Transmembrane helix</keyword>
<dbReference type="AlphaFoldDB" id="A0A9P6AJW2"/>
<reference evidence="3" key="1">
    <citation type="journal article" date="2020" name="Nat. Commun.">
        <title>Large-scale genome sequencing of mycorrhizal fungi provides insights into the early evolution of symbiotic traits.</title>
        <authorList>
            <person name="Miyauchi S."/>
            <person name="Kiss E."/>
            <person name="Kuo A."/>
            <person name="Drula E."/>
            <person name="Kohler A."/>
            <person name="Sanchez-Garcia M."/>
            <person name="Morin E."/>
            <person name="Andreopoulos B."/>
            <person name="Barry K.W."/>
            <person name="Bonito G."/>
            <person name="Buee M."/>
            <person name="Carver A."/>
            <person name="Chen C."/>
            <person name="Cichocki N."/>
            <person name="Clum A."/>
            <person name="Culley D."/>
            <person name="Crous P.W."/>
            <person name="Fauchery L."/>
            <person name="Girlanda M."/>
            <person name="Hayes R.D."/>
            <person name="Keri Z."/>
            <person name="LaButti K."/>
            <person name="Lipzen A."/>
            <person name="Lombard V."/>
            <person name="Magnuson J."/>
            <person name="Maillard F."/>
            <person name="Murat C."/>
            <person name="Nolan M."/>
            <person name="Ohm R.A."/>
            <person name="Pangilinan J."/>
            <person name="Pereira M.F."/>
            <person name="Perotto S."/>
            <person name="Peter M."/>
            <person name="Pfister S."/>
            <person name="Riley R."/>
            <person name="Sitrit Y."/>
            <person name="Stielow J.B."/>
            <person name="Szollosi G."/>
            <person name="Zifcakova L."/>
            <person name="Stursova M."/>
            <person name="Spatafora J.W."/>
            <person name="Tedersoo L."/>
            <person name="Vaario L.M."/>
            <person name="Yamada A."/>
            <person name="Yan M."/>
            <person name="Wang P."/>
            <person name="Xu J."/>
            <person name="Bruns T."/>
            <person name="Baldrian P."/>
            <person name="Vilgalys R."/>
            <person name="Dunand C."/>
            <person name="Henrissat B."/>
            <person name="Grigoriev I.V."/>
            <person name="Hibbett D."/>
            <person name="Nagy L.G."/>
            <person name="Martin F.M."/>
        </authorList>
    </citation>
    <scope>NUCLEOTIDE SEQUENCE</scope>
    <source>
        <strain evidence="3">UP504</strain>
    </source>
</reference>
<feature type="region of interest" description="Disordered" evidence="1">
    <location>
        <begin position="50"/>
        <end position="103"/>
    </location>
</feature>
<evidence type="ECO:0000256" key="2">
    <source>
        <dbReference type="SAM" id="Phobius"/>
    </source>
</evidence>
<feature type="region of interest" description="Disordered" evidence="1">
    <location>
        <begin position="163"/>
        <end position="198"/>
    </location>
</feature>
<gene>
    <name evidence="3" type="ORF">BS47DRAFT_1352471</name>
</gene>
<evidence type="ECO:0000313" key="4">
    <source>
        <dbReference type="Proteomes" id="UP000886523"/>
    </source>
</evidence>
<feature type="compositionally biased region" description="Low complexity" evidence="1">
    <location>
        <begin position="58"/>
        <end position="101"/>
    </location>
</feature>
<organism evidence="3 4">
    <name type="scientific">Hydnum rufescens UP504</name>
    <dbReference type="NCBI Taxonomy" id="1448309"/>
    <lineage>
        <taxon>Eukaryota</taxon>
        <taxon>Fungi</taxon>
        <taxon>Dikarya</taxon>
        <taxon>Basidiomycota</taxon>
        <taxon>Agaricomycotina</taxon>
        <taxon>Agaricomycetes</taxon>
        <taxon>Cantharellales</taxon>
        <taxon>Hydnaceae</taxon>
        <taxon>Hydnum</taxon>
    </lineage>
</organism>
<evidence type="ECO:0000256" key="1">
    <source>
        <dbReference type="SAM" id="MobiDB-lite"/>
    </source>
</evidence>